<evidence type="ECO:0000259" key="1">
    <source>
        <dbReference type="Pfam" id="PF01370"/>
    </source>
</evidence>
<name>A0A7R9Y4B4_MICPS</name>
<evidence type="ECO:0000313" key="2">
    <source>
        <dbReference type="EMBL" id="CAD8244435.1"/>
    </source>
</evidence>
<dbReference type="InterPro" id="IPR036291">
    <property type="entry name" value="NAD(P)-bd_dom_sf"/>
</dbReference>
<organism evidence="2">
    <name type="scientific">Micromonas pusilla</name>
    <name type="common">Picoplanktonic green alga</name>
    <name type="synonym">Chromulina pusilla</name>
    <dbReference type="NCBI Taxonomy" id="38833"/>
    <lineage>
        <taxon>Eukaryota</taxon>
        <taxon>Viridiplantae</taxon>
        <taxon>Chlorophyta</taxon>
        <taxon>Mamiellophyceae</taxon>
        <taxon>Mamiellales</taxon>
        <taxon>Mamiellaceae</taxon>
        <taxon>Micromonas</taxon>
    </lineage>
</organism>
<dbReference type="SUPFAM" id="SSF51735">
    <property type="entry name" value="NAD(P)-binding Rossmann-fold domains"/>
    <property type="match status" value="1"/>
</dbReference>
<dbReference type="PANTHER" id="PTHR43725">
    <property type="entry name" value="UDP-GLUCOSE 4-EPIMERASE"/>
    <property type="match status" value="1"/>
</dbReference>
<dbReference type="GO" id="GO:0003978">
    <property type="term" value="F:UDP-glucose 4-epimerase activity"/>
    <property type="evidence" value="ECO:0007669"/>
    <property type="project" value="TreeGrafter"/>
</dbReference>
<dbReference type="GO" id="GO:0005829">
    <property type="term" value="C:cytosol"/>
    <property type="evidence" value="ECO:0007669"/>
    <property type="project" value="TreeGrafter"/>
</dbReference>
<dbReference type="PANTHER" id="PTHR43725:SF6">
    <property type="entry name" value="CHLOROPLAST STEM-LOOP BINDING PROTEIN OF 41 KDA A, CHLOROPLASTIC"/>
    <property type="match status" value="1"/>
</dbReference>
<dbReference type="GO" id="GO:0005996">
    <property type="term" value="P:monosaccharide metabolic process"/>
    <property type="evidence" value="ECO:0007669"/>
    <property type="project" value="TreeGrafter"/>
</dbReference>
<reference evidence="2" key="1">
    <citation type="submission" date="2021-01" db="EMBL/GenBank/DDBJ databases">
        <authorList>
            <person name="Corre E."/>
            <person name="Pelletier E."/>
            <person name="Niang G."/>
            <person name="Scheremetjew M."/>
            <person name="Finn R."/>
            <person name="Kale V."/>
            <person name="Holt S."/>
            <person name="Cochrane G."/>
            <person name="Meng A."/>
            <person name="Brown T."/>
            <person name="Cohen L."/>
        </authorList>
    </citation>
    <scope>NUCLEOTIDE SEQUENCE</scope>
    <source>
        <strain evidence="2">RCC1614</strain>
    </source>
</reference>
<dbReference type="InterPro" id="IPR001509">
    <property type="entry name" value="Epimerase_deHydtase"/>
</dbReference>
<feature type="domain" description="NAD-dependent epimerase/dehydratase" evidence="1">
    <location>
        <begin position="138"/>
        <end position="265"/>
    </location>
</feature>
<dbReference type="FunFam" id="3.40.50.720:FF:000321">
    <property type="entry name" value="Chloroplast stem-loop binding protein of 41 kDa a, chloroplastic"/>
    <property type="match status" value="1"/>
</dbReference>
<dbReference type="AlphaFoldDB" id="A0A7R9Y4B4"/>
<sequence>MAATATSACIRAPSGARLIRRANGRTARRAKAPRARAVRVQAAAPPSKVLIVNTNGGGHANIGFWLAKTLAAHGHAVTLCVVGTADDKKMQKPPFTYFGELTSAGVKTMWANPNDLATLPGQPEFDVVVDNNGKDMDTVGPVADFAVKAGAKQFFFVSSAGMYIPTVTPPHLEGDAVKESAGHAKVEAHLKTMPFKMSSFRPQYFTGYGNNKDCEEWFFDRIVRGRTIPVPGSGDQLSVVAHAEDVATMMAAAVGNDAAAGQIFNAVTNRAVTLNGMAQLCAAAAGAEPKIANYDPKNLPDGVEVKKAFPFRPIHFYSYPAKALELLDWAPKHDLASDLKERFAFYVASGRDKKEMTFETDDKILRHIGR</sequence>
<protein>
    <recommendedName>
        <fullName evidence="1">NAD-dependent epimerase/dehydratase domain-containing protein</fullName>
    </recommendedName>
</protein>
<proteinExistence type="predicted"/>
<dbReference type="Gene3D" id="3.40.50.720">
    <property type="entry name" value="NAD(P)-binding Rossmann-like Domain"/>
    <property type="match status" value="1"/>
</dbReference>
<gene>
    <name evidence="2" type="ORF">MPUS1402_LOCUS9226</name>
</gene>
<dbReference type="Pfam" id="PF01370">
    <property type="entry name" value="Epimerase"/>
    <property type="match status" value="1"/>
</dbReference>
<dbReference type="EMBL" id="HBDY01012167">
    <property type="protein sequence ID" value="CAD8244435.1"/>
    <property type="molecule type" value="Transcribed_RNA"/>
</dbReference>
<accession>A0A7R9Y4B4</accession>